<dbReference type="GO" id="GO:0046872">
    <property type="term" value="F:metal ion binding"/>
    <property type="evidence" value="ECO:0007669"/>
    <property type="project" value="UniProtKB-KW"/>
</dbReference>
<sequence>MVASVFTTEEKYKYAQGLNSYIETEAIPGTLPQGQNAPQKVAYGLYAEKLSGTAFTAPRHSNKQSWLYRIIPAAAHGRFAEVDGAFNVDLGATKQTFKQLPNQIRWDPFALDPEHTFVDGLKLVAGAGDPQMKAGLGIYIYAAGKDMGKEGFYNADGDFLIVPQLGSLDVQTELGRMLVRPNEICVIPRGIRFKVTLPEKQARGYILEVYSGHFELPDLGPIGSNGLANVRDFQIPTAAFDRDEGTEWTLLTKFDGKLFSTTQDHTPFDIVGWHGTYYPFKYDLGRFNTIGSISFDHPDPSIFTLTCQSETPGTAVADFVIFPPRWLVQEHTFRPPWYHRNTMSEFMGLIHGDYDAKAGGKGGFQPAGASLHNIMSAHGPDAVTHEKASGADLKPQKVGDNSMAFMFESMYMMGVTEYGLHTCEKVQEEYNAHSWQPLKSHFSPPEGY</sequence>
<comment type="similarity">
    <text evidence="3">Belongs to the homogentisate dioxygenase family.</text>
</comment>
<keyword evidence="5 12" id="KW-0479">Metal-binding</keyword>
<gene>
    <name evidence="15" type="ORF">BCR37DRAFT_59542</name>
</gene>
<evidence type="ECO:0000256" key="4">
    <source>
        <dbReference type="ARBA" id="ARBA00013127"/>
    </source>
</evidence>
<dbReference type="InterPro" id="IPR046451">
    <property type="entry name" value="HgmA_C"/>
</dbReference>
<evidence type="ECO:0000256" key="6">
    <source>
        <dbReference type="ARBA" id="ARBA00022878"/>
    </source>
</evidence>
<organism evidence="15 16">
    <name type="scientific">Protomyces lactucae-debilis</name>
    <dbReference type="NCBI Taxonomy" id="2754530"/>
    <lineage>
        <taxon>Eukaryota</taxon>
        <taxon>Fungi</taxon>
        <taxon>Dikarya</taxon>
        <taxon>Ascomycota</taxon>
        <taxon>Taphrinomycotina</taxon>
        <taxon>Taphrinomycetes</taxon>
        <taxon>Taphrinales</taxon>
        <taxon>Protomycetaceae</taxon>
        <taxon>Protomyces</taxon>
    </lineage>
</organism>
<evidence type="ECO:0000256" key="10">
    <source>
        <dbReference type="ARBA" id="ARBA00023232"/>
    </source>
</evidence>
<dbReference type="NCBIfam" id="TIGR01015">
    <property type="entry name" value="hmgA"/>
    <property type="match status" value="1"/>
</dbReference>
<dbReference type="Proteomes" id="UP000193685">
    <property type="component" value="Unassembled WGS sequence"/>
</dbReference>
<dbReference type="Pfam" id="PF04209">
    <property type="entry name" value="HgmA_C"/>
    <property type="match status" value="1"/>
</dbReference>
<evidence type="ECO:0000256" key="8">
    <source>
        <dbReference type="ARBA" id="ARBA00023002"/>
    </source>
</evidence>
<dbReference type="PANTHER" id="PTHR11056">
    <property type="entry name" value="HOMOGENTISATE 1,2-DIOXYGENASE"/>
    <property type="match status" value="1"/>
</dbReference>
<feature type="binding site" evidence="12">
    <location>
        <position position="354"/>
    </location>
    <ligand>
        <name>homogentisate</name>
        <dbReference type="ChEBI" id="CHEBI:16169"/>
    </ligand>
</feature>
<name>A0A1Y2FBX3_PROLT</name>
<dbReference type="GO" id="GO:0005737">
    <property type="term" value="C:cytoplasm"/>
    <property type="evidence" value="ECO:0007669"/>
    <property type="project" value="TreeGrafter"/>
</dbReference>
<dbReference type="EC" id="1.13.11.5" evidence="4"/>
<keyword evidence="10" id="KW-0585">Phenylalanine catabolism</keyword>
<feature type="active site" description="Proton acceptor" evidence="11">
    <location>
        <position position="297"/>
    </location>
</feature>
<dbReference type="InterPro" id="IPR014710">
    <property type="entry name" value="RmlC-like_jellyroll"/>
</dbReference>
<dbReference type="RefSeq" id="XP_040724579.1">
    <property type="nucleotide sequence ID" value="XM_040872380.1"/>
</dbReference>
<evidence type="ECO:0000256" key="11">
    <source>
        <dbReference type="PIRSR" id="PIRSR605708-1"/>
    </source>
</evidence>
<reference evidence="15 16" key="1">
    <citation type="submission" date="2016-07" db="EMBL/GenBank/DDBJ databases">
        <title>Pervasive Adenine N6-methylation of Active Genes in Fungi.</title>
        <authorList>
            <consortium name="DOE Joint Genome Institute"/>
            <person name="Mondo S.J."/>
            <person name="Dannebaum R.O."/>
            <person name="Kuo R.C."/>
            <person name="Labutti K."/>
            <person name="Haridas S."/>
            <person name="Kuo A."/>
            <person name="Salamov A."/>
            <person name="Ahrendt S.R."/>
            <person name="Lipzen A."/>
            <person name="Sullivan W."/>
            <person name="Andreopoulos W.B."/>
            <person name="Clum A."/>
            <person name="Lindquist E."/>
            <person name="Daum C."/>
            <person name="Ramamoorthy G.K."/>
            <person name="Gryganskyi A."/>
            <person name="Culley D."/>
            <person name="Magnuson J.K."/>
            <person name="James T.Y."/>
            <person name="O'Malley M.A."/>
            <person name="Stajich J.E."/>
            <person name="Spatafora J.W."/>
            <person name="Visel A."/>
            <person name="Grigoriev I.V."/>
        </authorList>
    </citation>
    <scope>NUCLEOTIDE SEQUENCE [LARGE SCALE GENOMIC DNA]</scope>
    <source>
        <strain evidence="15 16">12-1054</strain>
    </source>
</reference>
<proteinExistence type="inferred from homology"/>
<evidence type="ECO:0000256" key="9">
    <source>
        <dbReference type="ARBA" id="ARBA00023004"/>
    </source>
</evidence>
<dbReference type="SUPFAM" id="SSF51182">
    <property type="entry name" value="RmlC-like cupins"/>
    <property type="match status" value="1"/>
</dbReference>
<protein>
    <recommendedName>
        <fullName evidence="4">homogentisate 1,2-dioxygenase</fullName>
        <ecNumber evidence="4">1.13.11.5</ecNumber>
    </recommendedName>
</protein>
<accession>A0A1Y2FBX3</accession>
<dbReference type="UniPathway" id="UPA00139">
    <property type="reaction ID" value="UER00339"/>
</dbReference>
<dbReference type="OrthoDB" id="1689029at2759"/>
<evidence type="ECO:0000256" key="1">
    <source>
        <dbReference type="ARBA" id="ARBA00001962"/>
    </source>
</evidence>
<dbReference type="InterPro" id="IPR005708">
    <property type="entry name" value="Homogentis_dOase"/>
</dbReference>
<evidence type="ECO:0000313" key="15">
    <source>
        <dbReference type="EMBL" id="ORY80934.1"/>
    </source>
</evidence>
<dbReference type="PANTHER" id="PTHR11056:SF0">
    <property type="entry name" value="HOMOGENTISATE 1,2-DIOXYGENASE"/>
    <property type="match status" value="1"/>
</dbReference>
<feature type="domain" description="Homogentisate 1,2-dioxygenase N-terminal" evidence="14">
    <location>
        <begin position="13"/>
        <end position="284"/>
    </location>
</feature>
<dbReference type="GO" id="GO:0006559">
    <property type="term" value="P:L-phenylalanine catabolic process"/>
    <property type="evidence" value="ECO:0007669"/>
    <property type="project" value="UniProtKB-UniPathway"/>
</dbReference>
<evidence type="ECO:0000259" key="13">
    <source>
        <dbReference type="Pfam" id="PF04209"/>
    </source>
</evidence>
<dbReference type="STRING" id="56484.A0A1Y2FBX3"/>
<feature type="binding site" evidence="12">
    <location>
        <position position="339"/>
    </location>
    <ligand>
        <name>Fe cation</name>
        <dbReference type="ChEBI" id="CHEBI:24875"/>
    </ligand>
</feature>
<dbReference type="CDD" id="cd07000">
    <property type="entry name" value="cupin_HGO_N"/>
    <property type="match status" value="1"/>
</dbReference>
<dbReference type="EMBL" id="MCFI01000012">
    <property type="protein sequence ID" value="ORY80934.1"/>
    <property type="molecule type" value="Genomic_DNA"/>
</dbReference>
<dbReference type="GO" id="GO:0004411">
    <property type="term" value="F:homogentisate 1,2-dioxygenase activity"/>
    <property type="evidence" value="ECO:0007669"/>
    <property type="project" value="UniProtKB-EC"/>
</dbReference>
<keyword evidence="7 15" id="KW-0223">Dioxygenase</keyword>
<evidence type="ECO:0000313" key="16">
    <source>
        <dbReference type="Proteomes" id="UP000193685"/>
    </source>
</evidence>
<evidence type="ECO:0000256" key="2">
    <source>
        <dbReference type="ARBA" id="ARBA00004704"/>
    </source>
</evidence>
<dbReference type="Gene3D" id="2.60.120.10">
    <property type="entry name" value="Jelly Rolls"/>
    <property type="match status" value="1"/>
</dbReference>
<comment type="cofactor">
    <cofactor evidence="1 12">
        <name>Fe cation</name>
        <dbReference type="ChEBI" id="CHEBI:24875"/>
    </cofactor>
</comment>
<dbReference type="AlphaFoldDB" id="A0A1Y2FBX3"/>
<dbReference type="InterPro" id="IPR046452">
    <property type="entry name" value="HgmA_N"/>
</dbReference>
<dbReference type="Pfam" id="PF20510">
    <property type="entry name" value="HgmA_N"/>
    <property type="match status" value="1"/>
</dbReference>
<keyword evidence="9 12" id="KW-0408">Iron</keyword>
<evidence type="ECO:0000259" key="14">
    <source>
        <dbReference type="Pfam" id="PF20510"/>
    </source>
</evidence>
<keyword evidence="8" id="KW-0560">Oxidoreductase</keyword>
<evidence type="ECO:0000256" key="3">
    <source>
        <dbReference type="ARBA" id="ARBA00007757"/>
    </source>
</evidence>
<dbReference type="FunFam" id="2.60.120.10:FF:000034">
    <property type="entry name" value="Homogentisate 1,2-dioxygenase"/>
    <property type="match status" value="1"/>
</dbReference>
<feature type="domain" description="Homogentisate 1,2-dioxygenase C-terminal" evidence="13">
    <location>
        <begin position="286"/>
        <end position="442"/>
    </location>
</feature>
<dbReference type="InterPro" id="IPR011051">
    <property type="entry name" value="RmlC_Cupin_sf"/>
</dbReference>
<dbReference type="GO" id="GO:0006572">
    <property type="term" value="P:L-tyrosine catabolic process"/>
    <property type="evidence" value="ECO:0007669"/>
    <property type="project" value="UniProtKB-KW"/>
</dbReference>
<feature type="binding site" evidence="12">
    <location>
        <position position="378"/>
    </location>
    <ligand>
        <name>homogentisate</name>
        <dbReference type="ChEBI" id="CHEBI:16169"/>
    </ligand>
</feature>
<keyword evidence="16" id="KW-1185">Reference proteome</keyword>
<evidence type="ECO:0000256" key="7">
    <source>
        <dbReference type="ARBA" id="ARBA00022964"/>
    </source>
</evidence>
<feature type="binding site" evidence="12">
    <location>
        <position position="345"/>
    </location>
    <ligand>
        <name>Fe cation</name>
        <dbReference type="ChEBI" id="CHEBI:24875"/>
    </ligand>
</feature>
<evidence type="ECO:0000256" key="12">
    <source>
        <dbReference type="PIRSR" id="PIRSR605708-2"/>
    </source>
</evidence>
<dbReference type="GeneID" id="63788979"/>
<comment type="caution">
    <text evidence="15">The sequence shown here is derived from an EMBL/GenBank/DDBJ whole genome shotgun (WGS) entry which is preliminary data.</text>
</comment>
<comment type="pathway">
    <text evidence="2">Amino-acid degradation; L-phenylalanine degradation; acetoacetate and fumarate from L-phenylalanine: step 4/6.</text>
</comment>
<dbReference type="OMA" id="MLPHGPD"/>
<evidence type="ECO:0000256" key="5">
    <source>
        <dbReference type="ARBA" id="ARBA00022723"/>
    </source>
</evidence>
<feature type="binding site" evidence="12">
    <location>
        <position position="378"/>
    </location>
    <ligand>
        <name>Fe cation</name>
        <dbReference type="ChEBI" id="CHEBI:24875"/>
    </ligand>
</feature>
<keyword evidence="6" id="KW-0828">Tyrosine catabolism</keyword>